<keyword evidence="1" id="KW-0472">Membrane</keyword>
<reference evidence="2 3" key="7">
    <citation type="journal article" date="2000" name="Virology">
        <title>Characterization of a beta-1,3-glucanase encoded by chlorella virus PBCV-1.</title>
        <authorList>
            <person name="Sun L."/>
            <person name="Gurnon J.R."/>
            <person name="Adams B.J."/>
            <person name="Graves M.V."/>
            <person name="Van Etten J.L."/>
        </authorList>
    </citation>
    <scope>NUCLEOTIDE SEQUENCE [LARGE SCALE GENOMIC DNA]</scope>
</reference>
<reference evidence="2 3" key="8">
    <citation type="journal article" date="2010" name="J. Virol.">
        <title>Microarray analysis of Paramecium bursaria chlorella virus 1 transcription.</title>
        <authorList>
            <person name="Yanai-Balser G.M."/>
            <person name="Duncan G.A."/>
            <person name="Eudy J.D."/>
            <person name="Wang D."/>
            <person name="Li X."/>
            <person name="Agarkova I.V."/>
            <person name="Dunigan D.D."/>
            <person name="Van Etten J.L."/>
        </authorList>
    </citation>
    <scope>NUCLEOTIDE SEQUENCE [LARGE SCALE GENOMIC DNA]</scope>
</reference>
<reference evidence="2 3" key="1">
    <citation type="journal article" date="1995" name="Virology">
        <title>Analysis of 45 kb of DNA located at the left end of the chlorella virus PBCV-1 genome.</title>
        <authorList>
            <person name="Lu Z."/>
            <person name="Li Y."/>
            <person name="Zhang Y."/>
            <person name="Kutish G.F."/>
            <person name="Rock D.L."/>
            <person name="Van Etten J.L."/>
        </authorList>
    </citation>
    <scope>NUCLEOTIDE SEQUENCE [LARGE SCALE GENOMIC DNA]</scope>
</reference>
<feature type="transmembrane region" description="Helical" evidence="1">
    <location>
        <begin position="120"/>
        <end position="141"/>
    </location>
</feature>
<reference evidence="2 3" key="2">
    <citation type="journal article" date="1995" name="Virology">
        <title>Analysis of 43 kb of the Chlorella virus PBCV-1 330-kb genome: map positions 45 to 88.</title>
        <authorList>
            <person name="Li Y."/>
            <person name="Lu Z."/>
            <person name="Burbank D.E."/>
            <person name="Kutish G.F."/>
            <person name="Rock D.L."/>
            <person name="Van Etten J.L."/>
        </authorList>
    </citation>
    <scope>NUCLEOTIDE SEQUENCE [LARGE SCALE GENOMIC DNA]</scope>
</reference>
<evidence type="ECO:0000313" key="3">
    <source>
        <dbReference type="Proteomes" id="UP000000862"/>
    </source>
</evidence>
<name>Q89361_PBCV1</name>
<dbReference type="Proteomes" id="UP000000862">
    <property type="component" value="Segment"/>
</dbReference>
<feature type="transmembrane region" description="Helical" evidence="1">
    <location>
        <begin position="95"/>
        <end position="113"/>
    </location>
</feature>
<reference evidence="2 3" key="6">
    <citation type="journal article" date="1999" name="Virology">
        <title>Chlorella virus PBCV-1 encodes a functional homospermidine synthase.</title>
        <authorList>
            <person name="Kaiser A."/>
            <person name="Vollmert M."/>
            <person name="Tholl D."/>
            <person name="Graves M.V."/>
            <person name="Gurnon J.R."/>
            <person name="Xing W."/>
            <person name="Lisec A.D."/>
            <person name="Nickerson K.W."/>
            <person name="Van Etten J.L."/>
        </authorList>
    </citation>
    <scope>NUCLEOTIDE SEQUENCE [LARGE SCALE GENOMIC DNA]</scope>
</reference>
<evidence type="ECO:0000256" key="1">
    <source>
        <dbReference type="SAM" id="Phobius"/>
    </source>
</evidence>
<dbReference type="EMBL" id="JF411744">
    <property type="protein sequence ID" value="AAC96394.1"/>
    <property type="molecule type" value="Genomic_DNA"/>
</dbReference>
<organism evidence="2 3">
    <name type="scientific">Paramecium bursaria Chlorella virus 1</name>
    <name type="common">PBCV-1</name>
    <dbReference type="NCBI Taxonomy" id="10506"/>
    <lineage>
        <taxon>Viruses</taxon>
        <taxon>Varidnaviria</taxon>
        <taxon>Bamfordvirae</taxon>
        <taxon>Nucleocytoviricota</taxon>
        <taxon>Megaviricetes</taxon>
        <taxon>Algavirales</taxon>
        <taxon>Phycodnaviridae</taxon>
        <taxon>Chlorovirus</taxon>
        <taxon>Chlorovirus vanettense</taxon>
    </lineage>
</organism>
<accession>Q89361</accession>
<reference evidence="2 3" key="4">
    <citation type="journal article" date="1996" name="Virology">
        <title>Analysis of 76 kb of the chlorella virus PBCV-1 330-kb genome: map positions 182 to 258.</title>
        <authorList>
            <person name="Kutish G.F."/>
            <person name="Li Y."/>
            <person name="Lu Z."/>
            <person name="Furuta M."/>
            <person name="Rock D.L."/>
            <person name="Van Etten J.L."/>
        </authorList>
    </citation>
    <scope>NUCLEOTIDE SEQUENCE [LARGE SCALE GENOMIC DNA]</scope>
</reference>
<feature type="transmembrane region" description="Helical" evidence="1">
    <location>
        <begin position="54"/>
        <end position="75"/>
    </location>
</feature>
<dbReference type="PIR" id="T17516">
    <property type="entry name" value="T17516"/>
</dbReference>
<organismHost>
    <name type="scientific">Chlorella</name>
    <dbReference type="NCBI Taxonomy" id="3071"/>
</organismHost>
<keyword evidence="1" id="KW-0812">Transmembrane</keyword>
<keyword evidence="1" id="KW-1133">Transmembrane helix</keyword>
<proteinExistence type="predicted"/>
<dbReference type="RefSeq" id="NP_048374.1">
    <property type="nucleotide sequence ID" value="NC_000852.5"/>
</dbReference>
<keyword evidence="3" id="KW-1185">Reference proteome</keyword>
<evidence type="ECO:0000313" key="2">
    <source>
        <dbReference type="EMBL" id="AAC96394.1"/>
    </source>
</evidence>
<dbReference type="GeneID" id="917855"/>
<gene>
    <name evidence="2" type="primary">a026R</name>
</gene>
<reference evidence="2 3" key="5">
    <citation type="journal article" date="1997" name="Virology">
        <title>Analysis of 74 kb of DNA located at the right end of the 330-kb chlorella virus PBCV-1 genome.</title>
        <authorList>
            <person name="Li Y."/>
            <person name="Lu Z."/>
            <person name="Sun L."/>
            <person name="Ropp S."/>
            <person name="Kutish G.F."/>
            <person name="Rock D.L."/>
            <person name="Van Etten J.L."/>
        </authorList>
    </citation>
    <scope>NUCLEOTIDE SEQUENCE [LARGE SCALE GENOMIC DNA]</scope>
</reference>
<sequence>MVLPFANKFPTDNELTVKFPVVDRLPMLNSVFVVKLAIVAFVVFVLPTPVNVPATFIALLVPNIRVAIEMFALPLEVKFPVMNAPFPYIYDPVEILFAVMFPLIITASVTVKFPKVALPVIVDTLVVTALAITLPIVKFPVTTTPVTIMFDIEIFPNIVFVILTCPVLDVKTCKIFAVLVREFETIKFPALSIDIPGL</sequence>
<feature type="transmembrane region" description="Helical" evidence="1">
    <location>
        <begin position="147"/>
        <end position="168"/>
    </location>
</feature>
<dbReference type="KEGG" id="vg:917855"/>
<protein>
    <submittedName>
        <fullName evidence="2">Uncharacterized protein</fullName>
    </submittedName>
</protein>
<reference evidence="2 3" key="3">
    <citation type="journal article" date="1996" name="Virology">
        <title>Analysis of 94 kb of the chlorella virus PBCV-1 330-kb genome: map positions 88 to 182.</title>
        <authorList>
            <person name="Lu Z."/>
            <person name="Li Y."/>
            <person name="Que Q."/>
            <person name="Kutish G.F."/>
            <person name="Rock D.L."/>
            <person name="Van Etten J.L."/>
        </authorList>
    </citation>
    <scope>NUCLEOTIDE SEQUENCE [LARGE SCALE GENOMIC DNA]</scope>
</reference>
<feature type="transmembrane region" description="Helical" evidence="1">
    <location>
        <begin position="27"/>
        <end position="47"/>
    </location>
</feature>